<dbReference type="InterPro" id="IPR036220">
    <property type="entry name" value="UDP-Glc/GDP-Man_DH_C_sf"/>
</dbReference>
<dbReference type="GO" id="GO:0000271">
    <property type="term" value="P:polysaccharide biosynthetic process"/>
    <property type="evidence" value="ECO:0007669"/>
    <property type="project" value="InterPro"/>
</dbReference>
<dbReference type="PANTHER" id="PTHR43491:SF1">
    <property type="entry name" value="UDP-N-ACETYL-D-MANNOSAMINE DEHYDROGENASE"/>
    <property type="match status" value="1"/>
</dbReference>
<evidence type="ECO:0000313" key="5">
    <source>
        <dbReference type="EMBL" id="QTD54404.1"/>
    </source>
</evidence>
<dbReference type="Gene3D" id="1.20.5.100">
    <property type="entry name" value="Cytochrome c1, transmembrane anchor, C-terminal"/>
    <property type="match status" value="1"/>
</dbReference>
<evidence type="ECO:0000256" key="3">
    <source>
        <dbReference type="PIRNR" id="PIRNR000124"/>
    </source>
</evidence>
<dbReference type="Pfam" id="PF03721">
    <property type="entry name" value="UDPG_MGDP_dh_N"/>
    <property type="match status" value="1"/>
</dbReference>
<evidence type="ECO:0000259" key="4">
    <source>
        <dbReference type="SMART" id="SM00984"/>
    </source>
</evidence>
<keyword evidence="2" id="KW-0520">NAD</keyword>
<comment type="similarity">
    <text evidence="3">Belongs to the UDP-glucose/GDP-mannose dehydrogenase family.</text>
</comment>
<dbReference type="NCBIfam" id="TIGR03026">
    <property type="entry name" value="NDP-sugDHase"/>
    <property type="match status" value="1"/>
</dbReference>
<dbReference type="Pfam" id="PF03720">
    <property type="entry name" value="UDPG_MGDP_dh_C"/>
    <property type="match status" value="1"/>
</dbReference>
<dbReference type="InterPro" id="IPR001732">
    <property type="entry name" value="UDP-Glc/GDP-Man_DH_N"/>
</dbReference>
<dbReference type="EC" id="1.1.1.336" evidence="5"/>
<dbReference type="InterPro" id="IPR036291">
    <property type="entry name" value="NAD(P)-bd_dom_sf"/>
</dbReference>
<dbReference type="InterPro" id="IPR008927">
    <property type="entry name" value="6-PGluconate_DH-like_C_sf"/>
</dbReference>
<dbReference type="GO" id="GO:0051287">
    <property type="term" value="F:NAD binding"/>
    <property type="evidence" value="ECO:0007669"/>
    <property type="project" value="InterPro"/>
</dbReference>
<dbReference type="InterPro" id="IPR017476">
    <property type="entry name" value="UDP-Glc/GDP-Man"/>
</dbReference>
<dbReference type="NCBIfam" id="NF008286">
    <property type="entry name" value="PRK11064.1"/>
    <property type="match status" value="1"/>
</dbReference>
<sequence>MNKSHKVVVAGLGYIGLPTASLIATKGFRVVGVDVSQRIVDTINQGKIHIYEPDLDVLVRSAVNSGNLTASMEPQEADTFIIAVPTPIREDHKSDISAIEAAVHKIAPHLQPGNLIILESTSPVTTTDKIADWLRELRKDLIVPRFTTEPAEPQPGQIFLAHCPERVLPGRILKELVDNTRIVGGIDPASTRQATEFYKAFVNGKILSTNARSAEMAKLTENAFRDVNIAFANELSLICDELSIDVWELIELANHHPRVSILQPGPGVGGHCIAVDPWFIVEAAPKNARLIRQAREVNLYKTDYMVNRINELAGNVYQPTIACLGLSFKADIDDFRESPALDIVARMDHNLFARVLVVEPHCQKLPPILAGNPKLELTGLEQALEQADMVALLVNHKPFYEVAPEQLAGKQVIDTRGVWRFPHNR</sequence>
<dbReference type="PIRSF" id="PIRSF000124">
    <property type="entry name" value="UDPglc_GDPman_dh"/>
    <property type="match status" value="1"/>
</dbReference>
<reference evidence="5" key="1">
    <citation type="submission" date="2021-03" db="EMBL/GenBank/DDBJ databases">
        <title>Acanthopleuribacteraceae sp. M133.</title>
        <authorList>
            <person name="Wang G."/>
        </authorList>
    </citation>
    <scope>NUCLEOTIDE SEQUENCE</scope>
    <source>
        <strain evidence="5">M133</strain>
    </source>
</reference>
<dbReference type="SUPFAM" id="SSF48179">
    <property type="entry name" value="6-phosphogluconate dehydrogenase C-terminal domain-like"/>
    <property type="match status" value="1"/>
</dbReference>
<dbReference type="AlphaFoldDB" id="A0A8A4TZ76"/>
<dbReference type="Proteomes" id="UP000663929">
    <property type="component" value="Chromosome"/>
</dbReference>
<name>A0A8A4TZ76_SULCO</name>
<dbReference type="PANTHER" id="PTHR43491">
    <property type="entry name" value="UDP-N-ACETYL-D-MANNOSAMINE DEHYDROGENASE"/>
    <property type="match status" value="1"/>
</dbReference>
<proteinExistence type="inferred from homology"/>
<dbReference type="SUPFAM" id="SSF51735">
    <property type="entry name" value="NAD(P)-binding Rossmann-fold domains"/>
    <property type="match status" value="1"/>
</dbReference>
<evidence type="ECO:0000256" key="2">
    <source>
        <dbReference type="ARBA" id="ARBA00023027"/>
    </source>
</evidence>
<gene>
    <name evidence="5" type="primary">wecC</name>
    <name evidence="5" type="ORF">J3U87_15455</name>
</gene>
<dbReference type="Gene3D" id="3.40.50.720">
    <property type="entry name" value="NAD(P)-binding Rossmann-like Domain"/>
    <property type="match status" value="2"/>
</dbReference>
<dbReference type="InterPro" id="IPR014027">
    <property type="entry name" value="UDP-Glc/GDP-Man_DH_C"/>
</dbReference>
<protein>
    <submittedName>
        <fullName evidence="5">UDP-N-acetyl-D-mannosamine dehydrogenase</fullName>
        <ecNumber evidence="5">1.1.1.336</ecNumber>
    </submittedName>
</protein>
<feature type="domain" description="UDP-glucose/GDP-mannose dehydrogenase C-terminal" evidence="4">
    <location>
        <begin position="322"/>
        <end position="421"/>
    </location>
</feature>
<dbReference type="InterPro" id="IPR028359">
    <property type="entry name" value="UDP_ManNAc/GlcNAc_DH"/>
</dbReference>
<evidence type="ECO:0000313" key="6">
    <source>
        <dbReference type="Proteomes" id="UP000663929"/>
    </source>
</evidence>
<dbReference type="KEGG" id="scor:J3U87_15455"/>
<evidence type="ECO:0000256" key="1">
    <source>
        <dbReference type="ARBA" id="ARBA00023002"/>
    </source>
</evidence>
<keyword evidence="6" id="KW-1185">Reference proteome</keyword>
<dbReference type="GO" id="GO:0089714">
    <property type="term" value="F:UDP-N-acetyl-D-mannosamine dehydrogenase activity"/>
    <property type="evidence" value="ECO:0007669"/>
    <property type="project" value="UniProtKB-EC"/>
</dbReference>
<dbReference type="RefSeq" id="WP_237384503.1">
    <property type="nucleotide sequence ID" value="NZ_CP071793.1"/>
</dbReference>
<dbReference type="InterPro" id="IPR014026">
    <property type="entry name" value="UDP-Glc/GDP-Man_DH_dimer"/>
</dbReference>
<keyword evidence="1 5" id="KW-0560">Oxidoreductase</keyword>
<accession>A0A8A4TZ76</accession>
<dbReference type="GO" id="GO:0016628">
    <property type="term" value="F:oxidoreductase activity, acting on the CH-CH group of donors, NAD or NADP as acceptor"/>
    <property type="evidence" value="ECO:0007669"/>
    <property type="project" value="InterPro"/>
</dbReference>
<dbReference type="SMART" id="SM00984">
    <property type="entry name" value="UDPG_MGDP_dh_C"/>
    <property type="match status" value="1"/>
</dbReference>
<organism evidence="5 6">
    <name type="scientific">Sulfidibacter corallicola</name>
    <dbReference type="NCBI Taxonomy" id="2818388"/>
    <lineage>
        <taxon>Bacteria</taxon>
        <taxon>Pseudomonadati</taxon>
        <taxon>Acidobacteriota</taxon>
        <taxon>Holophagae</taxon>
        <taxon>Acanthopleuribacterales</taxon>
        <taxon>Acanthopleuribacteraceae</taxon>
        <taxon>Sulfidibacter</taxon>
    </lineage>
</organism>
<dbReference type="EMBL" id="CP071793">
    <property type="protein sequence ID" value="QTD54404.1"/>
    <property type="molecule type" value="Genomic_DNA"/>
</dbReference>
<dbReference type="Pfam" id="PF00984">
    <property type="entry name" value="UDPG_MGDP_dh"/>
    <property type="match status" value="1"/>
</dbReference>
<dbReference type="PIRSF" id="PIRSF500136">
    <property type="entry name" value="UDP_ManNAc_DH"/>
    <property type="match status" value="1"/>
</dbReference>
<dbReference type="SUPFAM" id="SSF52413">
    <property type="entry name" value="UDP-glucose/GDP-mannose dehydrogenase C-terminal domain"/>
    <property type="match status" value="1"/>
</dbReference>